<accession>A0A9D4CIP3</accession>
<dbReference type="EMBL" id="JAIWYP010000012">
    <property type="protein sequence ID" value="KAH3726049.1"/>
    <property type="molecule type" value="Genomic_DNA"/>
</dbReference>
<name>A0A9D4CIP3_DREPO</name>
<reference evidence="1" key="2">
    <citation type="submission" date="2020-11" db="EMBL/GenBank/DDBJ databases">
        <authorList>
            <person name="McCartney M.A."/>
            <person name="Auch B."/>
            <person name="Kono T."/>
            <person name="Mallez S."/>
            <person name="Becker A."/>
            <person name="Gohl D.M."/>
            <person name="Silverstein K.A.T."/>
            <person name="Koren S."/>
            <person name="Bechman K.B."/>
            <person name="Herman A."/>
            <person name="Abrahante J.E."/>
            <person name="Garbe J."/>
        </authorList>
    </citation>
    <scope>NUCLEOTIDE SEQUENCE</scope>
    <source>
        <strain evidence="1">Duluth1</strain>
        <tissue evidence="1">Whole animal</tissue>
    </source>
</reference>
<protein>
    <submittedName>
        <fullName evidence="1">Uncharacterized protein</fullName>
    </submittedName>
</protein>
<keyword evidence="2" id="KW-1185">Reference proteome</keyword>
<proteinExistence type="predicted"/>
<organism evidence="1 2">
    <name type="scientific">Dreissena polymorpha</name>
    <name type="common">Zebra mussel</name>
    <name type="synonym">Mytilus polymorpha</name>
    <dbReference type="NCBI Taxonomy" id="45954"/>
    <lineage>
        <taxon>Eukaryota</taxon>
        <taxon>Metazoa</taxon>
        <taxon>Spiralia</taxon>
        <taxon>Lophotrochozoa</taxon>
        <taxon>Mollusca</taxon>
        <taxon>Bivalvia</taxon>
        <taxon>Autobranchia</taxon>
        <taxon>Heteroconchia</taxon>
        <taxon>Euheterodonta</taxon>
        <taxon>Imparidentia</taxon>
        <taxon>Neoheterodontei</taxon>
        <taxon>Myida</taxon>
        <taxon>Dreissenoidea</taxon>
        <taxon>Dreissenidae</taxon>
        <taxon>Dreissena</taxon>
    </lineage>
</organism>
<dbReference type="AlphaFoldDB" id="A0A9D4CIP3"/>
<evidence type="ECO:0000313" key="1">
    <source>
        <dbReference type="EMBL" id="KAH3726049.1"/>
    </source>
</evidence>
<gene>
    <name evidence="1" type="ORF">DPMN_051904</name>
</gene>
<reference evidence="1" key="1">
    <citation type="journal article" date="2019" name="bioRxiv">
        <title>The Genome of the Zebra Mussel, Dreissena polymorpha: A Resource for Invasive Species Research.</title>
        <authorList>
            <person name="McCartney M.A."/>
            <person name="Auch B."/>
            <person name="Kono T."/>
            <person name="Mallez S."/>
            <person name="Zhang Y."/>
            <person name="Obille A."/>
            <person name="Becker A."/>
            <person name="Abrahante J.E."/>
            <person name="Garbe J."/>
            <person name="Badalamenti J.P."/>
            <person name="Herman A."/>
            <person name="Mangelson H."/>
            <person name="Liachko I."/>
            <person name="Sullivan S."/>
            <person name="Sone E.D."/>
            <person name="Koren S."/>
            <person name="Silverstein K.A.T."/>
            <person name="Beckman K.B."/>
            <person name="Gohl D.M."/>
        </authorList>
    </citation>
    <scope>NUCLEOTIDE SEQUENCE</scope>
    <source>
        <strain evidence="1">Duluth1</strain>
        <tissue evidence="1">Whole animal</tissue>
    </source>
</reference>
<dbReference type="Proteomes" id="UP000828390">
    <property type="component" value="Unassembled WGS sequence"/>
</dbReference>
<comment type="caution">
    <text evidence="1">The sequence shown here is derived from an EMBL/GenBank/DDBJ whole genome shotgun (WGS) entry which is preliminary data.</text>
</comment>
<sequence length="114" mass="13157">MSFPASVVGCEREDLHHRQSRCRQTAFRVTTVFRFASGTWKALTLKAFVSFLQFKTLKVIPSLDFLAISVLFSFLSSLKGECRSTLSNAFSWSMKLTYRGQLHSRDFYGMMRRV</sequence>
<evidence type="ECO:0000313" key="2">
    <source>
        <dbReference type="Proteomes" id="UP000828390"/>
    </source>
</evidence>